<proteinExistence type="predicted"/>
<organism evidence="1 2">
    <name type="scientific">Clostridium botulinum D str. 1873</name>
    <dbReference type="NCBI Taxonomy" id="592027"/>
    <lineage>
        <taxon>Bacteria</taxon>
        <taxon>Bacillati</taxon>
        <taxon>Bacillota</taxon>
        <taxon>Clostridia</taxon>
        <taxon>Eubacteriales</taxon>
        <taxon>Clostridiaceae</taxon>
        <taxon>Clostridium</taxon>
    </lineage>
</organism>
<dbReference type="InterPro" id="IPR017622">
    <property type="entry name" value="Tscrpt_reg_BotR"/>
</dbReference>
<dbReference type="InterPro" id="IPR013324">
    <property type="entry name" value="RNA_pol_sigma_r3/r4-like"/>
</dbReference>
<gene>
    <name evidence="1" type="primary">botR</name>
    <name evidence="1" type="ORF">CLG_B0563</name>
</gene>
<dbReference type="NCBIfam" id="TIGR03209">
    <property type="entry name" value="P21_Cbot"/>
    <property type="match status" value="1"/>
</dbReference>
<protein>
    <submittedName>
        <fullName evidence="1">Transcriptional regulator BotR, P-21</fullName>
    </submittedName>
</protein>
<sequence>MNDLFYAIENLKHDNQHFNFIEMSLKKYIEKTSKKYNLYYDYYNDILYHLWKELIEINLKNFNSELDLRKYISTSIKRYCINICKKKNRDKKIIYNSEVTYKKLDAVNVYSLYCDNFEFLDLISILNYKEKQIIYMKFFEGRKDNEIAIRLRLSRQSIYKIRIKSLKKLYPIVMQLVNI</sequence>
<comment type="caution">
    <text evidence="1">The sequence shown here is derived from an EMBL/GenBank/DDBJ whole genome shotgun (WGS) entry which is preliminary data.</text>
</comment>
<dbReference type="EMBL" id="ACSJ01000015">
    <property type="protein sequence ID" value="EES90374.1"/>
    <property type="molecule type" value="Genomic_DNA"/>
</dbReference>
<reference evidence="1 2" key="1">
    <citation type="submission" date="2009-10" db="EMBL/GenBank/DDBJ databases">
        <authorList>
            <person name="Shrivastava S."/>
            <person name="Brinkac L.B."/>
            <person name="Brown J.L."/>
            <person name="Bruce D.B."/>
            <person name="Detter C."/>
            <person name="Green L.D."/>
            <person name="Munk C.A."/>
            <person name="Rogers Y.C."/>
            <person name="Tapia R."/>
            <person name="Saunders E.S."/>
            <person name="Sims D.R."/>
            <person name="Smith L.A."/>
            <person name="Smith T.J."/>
            <person name="Sutton G."/>
            <person name="Brettin T."/>
        </authorList>
    </citation>
    <scope>NUCLEOTIDE SEQUENCE [LARGE SCALE GENOMIC DNA]</scope>
    <source>
        <strain evidence="2">D str. 1873</strain>
    </source>
</reference>
<name>A0A9P2G5P1_CLOBO</name>
<dbReference type="Gene3D" id="1.20.140.160">
    <property type="match status" value="1"/>
</dbReference>
<dbReference type="SUPFAM" id="SSF88659">
    <property type="entry name" value="Sigma3 and sigma4 domains of RNA polymerase sigma factors"/>
    <property type="match status" value="1"/>
</dbReference>
<dbReference type="AlphaFoldDB" id="A0A9P2G5P1"/>
<dbReference type="Proteomes" id="UP000006160">
    <property type="component" value="Unassembled WGS sequence"/>
</dbReference>
<evidence type="ECO:0000313" key="2">
    <source>
        <dbReference type="Proteomes" id="UP000006160"/>
    </source>
</evidence>
<accession>A0A9P2G5P1</accession>
<evidence type="ECO:0000313" key="1">
    <source>
        <dbReference type="EMBL" id="EES90374.1"/>
    </source>
</evidence>